<accession>A0A7J6G9A7</accession>
<name>A0A7J6G9A7_CANSA</name>
<sequence length="157" mass="18484">MGSGFGETTKVEKRWGCCKKLCFGHPKLEESRTKLSRLQDRPIEETEHLGYVPAMLHVGPVVPFVLERMIDETPNHLIRGKNMIHSPQMQLLEPYMRDLRGMTMESNIEKVWVEEAMEMNIQVRNEINVFLQEASSQKQNFFSDWIMRHKLKQIVKR</sequence>
<reference evidence="1 2" key="1">
    <citation type="journal article" date="2020" name="bioRxiv">
        <title>Sequence and annotation of 42 cannabis genomes reveals extensive copy number variation in cannabinoid synthesis and pathogen resistance genes.</title>
        <authorList>
            <person name="Mckernan K.J."/>
            <person name="Helbert Y."/>
            <person name="Kane L.T."/>
            <person name="Ebling H."/>
            <person name="Zhang L."/>
            <person name="Liu B."/>
            <person name="Eaton Z."/>
            <person name="Mclaughlin S."/>
            <person name="Kingan S."/>
            <person name="Baybayan P."/>
            <person name="Concepcion G."/>
            <person name="Jordan M."/>
            <person name="Riva A."/>
            <person name="Barbazuk W."/>
            <person name="Harkins T."/>
        </authorList>
    </citation>
    <scope>NUCLEOTIDE SEQUENCE [LARGE SCALE GENOMIC DNA]</scope>
    <source>
        <strain evidence="2">cv. Jamaican Lion 4</strain>
        <tissue evidence="1">Leaf</tissue>
    </source>
</reference>
<dbReference type="AlphaFoldDB" id="A0A7J6G9A7"/>
<dbReference type="EMBL" id="JAATIQ010000129">
    <property type="protein sequence ID" value="KAF4379457.1"/>
    <property type="molecule type" value="Genomic_DNA"/>
</dbReference>
<evidence type="ECO:0000313" key="1">
    <source>
        <dbReference type="EMBL" id="KAF4379457.1"/>
    </source>
</evidence>
<organism evidence="1 2">
    <name type="scientific">Cannabis sativa</name>
    <name type="common">Hemp</name>
    <name type="synonym">Marijuana</name>
    <dbReference type="NCBI Taxonomy" id="3483"/>
    <lineage>
        <taxon>Eukaryota</taxon>
        <taxon>Viridiplantae</taxon>
        <taxon>Streptophyta</taxon>
        <taxon>Embryophyta</taxon>
        <taxon>Tracheophyta</taxon>
        <taxon>Spermatophyta</taxon>
        <taxon>Magnoliopsida</taxon>
        <taxon>eudicotyledons</taxon>
        <taxon>Gunneridae</taxon>
        <taxon>Pentapetalae</taxon>
        <taxon>rosids</taxon>
        <taxon>fabids</taxon>
        <taxon>Rosales</taxon>
        <taxon>Cannabaceae</taxon>
        <taxon>Cannabis</taxon>
    </lineage>
</organism>
<protein>
    <submittedName>
        <fullName evidence="1">Uncharacterized protein</fullName>
    </submittedName>
</protein>
<proteinExistence type="predicted"/>
<gene>
    <name evidence="1" type="ORF">G4B88_024905</name>
</gene>
<evidence type="ECO:0000313" key="2">
    <source>
        <dbReference type="Proteomes" id="UP000583929"/>
    </source>
</evidence>
<keyword evidence="2" id="KW-1185">Reference proteome</keyword>
<dbReference type="Proteomes" id="UP000583929">
    <property type="component" value="Unassembled WGS sequence"/>
</dbReference>
<comment type="caution">
    <text evidence="1">The sequence shown here is derived from an EMBL/GenBank/DDBJ whole genome shotgun (WGS) entry which is preliminary data.</text>
</comment>